<keyword evidence="1" id="KW-0812">Transmembrane</keyword>
<dbReference type="eggNOG" id="ENOG50339KG">
    <property type="taxonomic scope" value="Bacteria"/>
</dbReference>
<evidence type="ECO:0000313" key="3">
    <source>
        <dbReference type="Proteomes" id="UP000028091"/>
    </source>
</evidence>
<dbReference type="RefSeq" id="WP_034321703.1">
    <property type="nucleotide sequence ID" value="NZ_JBCMYH010000002.1"/>
</dbReference>
<keyword evidence="1" id="KW-1133">Transmembrane helix</keyword>
<dbReference type="EMBL" id="JOTP01000010">
    <property type="protein sequence ID" value="KEP26441.1"/>
    <property type="molecule type" value="Genomic_DNA"/>
</dbReference>
<name>A0A081LB15_9BACI</name>
<dbReference type="AlphaFoldDB" id="A0A081LB15"/>
<sequence>MNYAAPQVDYSTMEPAIMDQAWFLVFVAVLLGLGATVVLGAAIWCLANGNGSFTGAVQWESGLKVNIECK</sequence>
<dbReference type="Proteomes" id="UP000028091">
    <property type="component" value="Unassembled WGS sequence"/>
</dbReference>
<evidence type="ECO:0000313" key="2">
    <source>
        <dbReference type="EMBL" id="KEP26441.1"/>
    </source>
</evidence>
<keyword evidence="1" id="KW-0472">Membrane</keyword>
<comment type="caution">
    <text evidence="2">The sequence shown here is derived from an EMBL/GenBank/DDBJ whole genome shotgun (WGS) entry which is preliminary data.</text>
</comment>
<keyword evidence="3" id="KW-1185">Reference proteome</keyword>
<evidence type="ECO:0000256" key="1">
    <source>
        <dbReference type="SAM" id="Phobius"/>
    </source>
</evidence>
<accession>A0A081LB15</accession>
<protein>
    <submittedName>
        <fullName evidence="2">Uncharacterized protein</fullName>
    </submittedName>
</protein>
<organism evidence="2 3">
    <name type="scientific">Bacillus zhangzhouensis</name>
    <dbReference type="NCBI Taxonomy" id="1178540"/>
    <lineage>
        <taxon>Bacteria</taxon>
        <taxon>Bacillati</taxon>
        <taxon>Bacillota</taxon>
        <taxon>Bacilli</taxon>
        <taxon>Bacillales</taxon>
        <taxon>Bacillaceae</taxon>
        <taxon>Bacillus</taxon>
    </lineage>
</organism>
<proteinExistence type="predicted"/>
<feature type="transmembrane region" description="Helical" evidence="1">
    <location>
        <begin position="20"/>
        <end position="46"/>
    </location>
</feature>
<gene>
    <name evidence="2" type="ORF">BA70_02625</name>
</gene>
<reference evidence="2 3" key="1">
    <citation type="submission" date="2012-09" db="EMBL/GenBank/DDBJ databases">
        <title>Genome Sequence of Bacillus sp. DW5-4.</title>
        <authorList>
            <person name="Lai Q."/>
            <person name="Liu Y."/>
            <person name="Shao Z."/>
        </authorList>
    </citation>
    <scope>NUCLEOTIDE SEQUENCE [LARGE SCALE GENOMIC DNA]</scope>
    <source>
        <strain evidence="2 3">DW5-4</strain>
    </source>
</reference>